<dbReference type="EMBL" id="LGSR01000002">
    <property type="protein sequence ID" value="KOS22695.1"/>
    <property type="molecule type" value="Genomic_DNA"/>
</dbReference>
<reference evidence="4 5" key="1">
    <citation type="submission" date="2015-07" db="EMBL/GenBank/DDBJ databases">
        <title>The genome of the fungus Escovopsis weberi, a specialized disease agent of ant agriculture.</title>
        <authorList>
            <person name="de Man T.J."/>
            <person name="Stajich J.E."/>
            <person name="Kubicek C.P."/>
            <person name="Chenthamara K."/>
            <person name="Atanasova L."/>
            <person name="Druzhinina I.S."/>
            <person name="Birnbaum S."/>
            <person name="Barribeau S.M."/>
            <person name="Teiling C."/>
            <person name="Suen G."/>
            <person name="Currie C."/>
            <person name="Gerardo N.M."/>
        </authorList>
    </citation>
    <scope>NUCLEOTIDE SEQUENCE [LARGE SCALE GENOMIC DNA]</scope>
</reference>
<feature type="region of interest" description="Disordered" evidence="2">
    <location>
        <begin position="1"/>
        <end position="21"/>
    </location>
</feature>
<evidence type="ECO:0000259" key="3">
    <source>
        <dbReference type="Pfam" id="PF02230"/>
    </source>
</evidence>
<dbReference type="GO" id="GO:0008474">
    <property type="term" value="F:palmitoyl-(protein) hydrolase activity"/>
    <property type="evidence" value="ECO:0007669"/>
    <property type="project" value="TreeGrafter"/>
</dbReference>
<dbReference type="GO" id="GO:0052689">
    <property type="term" value="F:carboxylic ester hydrolase activity"/>
    <property type="evidence" value="ECO:0007669"/>
    <property type="project" value="TreeGrafter"/>
</dbReference>
<gene>
    <name evidence="4" type="ORF">ESCO_003742</name>
</gene>
<dbReference type="PANTHER" id="PTHR10655">
    <property type="entry name" value="LYSOPHOSPHOLIPASE-RELATED"/>
    <property type="match status" value="1"/>
</dbReference>
<dbReference type="Proteomes" id="UP000053831">
    <property type="component" value="Unassembled WGS sequence"/>
</dbReference>
<dbReference type="SUPFAM" id="SSF53474">
    <property type="entry name" value="alpha/beta-Hydrolases"/>
    <property type="match status" value="1"/>
</dbReference>
<evidence type="ECO:0000256" key="1">
    <source>
        <dbReference type="ARBA" id="ARBA00006499"/>
    </source>
</evidence>
<accession>A0A0N0RU73</accession>
<dbReference type="STRING" id="150374.A0A0N0RU73"/>
<name>A0A0N0RU73_ESCWE</name>
<dbReference type="InterPro" id="IPR050565">
    <property type="entry name" value="LYPA1-2/EST-like"/>
</dbReference>
<dbReference type="Pfam" id="PF02230">
    <property type="entry name" value="Abhydrolase_2"/>
    <property type="match status" value="2"/>
</dbReference>
<dbReference type="AlphaFoldDB" id="A0A0N0RU73"/>
<proteinExistence type="inferred from homology"/>
<feature type="domain" description="Phospholipase/carboxylesterase/thioesterase" evidence="3">
    <location>
        <begin position="21"/>
        <end position="171"/>
    </location>
</feature>
<dbReference type="InterPro" id="IPR003140">
    <property type="entry name" value="PLipase/COase/thioEstase"/>
</dbReference>
<dbReference type="Gene3D" id="3.40.50.1820">
    <property type="entry name" value="alpha/beta hydrolase"/>
    <property type="match status" value="1"/>
</dbReference>
<dbReference type="InterPro" id="IPR029058">
    <property type="entry name" value="AB_hydrolase_fold"/>
</dbReference>
<evidence type="ECO:0000313" key="5">
    <source>
        <dbReference type="Proteomes" id="UP000053831"/>
    </source>
</evidence>
<comment type="similarity">
    <text evidence="1">Belongs to the AB hydrolase superfamily. AB hydrolase 2 family.</text>
</comment>
<dbReference type="PANTHER" id="PTHR10655:SF64">
    <property type="entry name" value="PHOSPHOLIPASE_CARBOXYLESTERASE_THIOESTERASE DOMAIN-CONTAINING PROTEIN"/>
    <property type="match status" value="1"/>
</dbReference>
<feature type="domain" description="Phospholipase/carboxylesterase/thioesterase" evidence="3">
    <location>
        <begin position="242"/>
        <end position="300"/>
    </location>
</feature>
<keyword evidence="5" id="KW-1185">Reference proteome</keyword>
<protein>
    <submittedName>
        <fullName evidence="4">Acyl-protein thioesterase 1</fullName>
    </submittedName>
</protein>
<evidence type="ECO:0000313" key="4">
    <source>
        <dbReference type="EMBL" id="KOS22695.1"/>
    </source>
</evidence>
<dbReference type="OrthoDB" id="2418081at2759"/>
<evidence type="ECO:0000256" key="2">
    <source>
        <dbReference type="SAM" id="MobiDB-lite"/>
    </source>
</evidence>
<sequence length="313" mass="33518">MPDFDGDLGSAPPPARATRRPSTVIFLHGRGSNARKFAGPLLASLVHGHRTLRDALPHTKFIFPTAPLARATKYRRSVIHQWYDGSGDWEPEARGDMRHSIEHIHDLVRQEVRALDGAGAGAGEAAAARRIVLAGISQGCAMALMSMLLWDGSALGAVVGICGFMPLNAHLTALLGGGAEDGTRGSESDDDLVVFAADDAEDEEDTNSDQVLSPLQRAVADLREEAELDEGRAAPSPLSFLSTPVFIGHGTDDQKVEFQHGEQAAALLRLMGLDVDFHEYQGLGHWYSAEMLEHIVNFLADKGGLDQAIATAS</sequence>
<organism evidence="4 5">
    <name type="scientific">Escovopsis weberi</name>
    <dbReference type="NCBI Taxonomy" id="150374"/>
    <lineage>
        <taxon>Eukaryota</taxon>
        <taxon>Fungi</taxon>
        <taxon>Dikarya</taxon>
        <taxon>Ascomycota</taxon>
        <taxon>Pezizomycotina</taxon>
        <taxon>Sordariomycetes</taxon>
        <taxon>Hypocreomycetidae</taxon>
        <taxon>Hypocreales</taxon>
        <taxon>Hypocreaceae</taxon>
        <taxon>Escovopsis</taxon>
    </lineage>
</organism>
<dbReference type="GO" id="GO:0005737">
    <property type="term" value="C:cytoplasm"/>
    <property type="evidence" value="ECO:0007669"/>
    <property type="project" value="TreeGrafter"/>
</dbReference>
<comment type="caution">
    <text evidence="4">The sequence shown here is derived from an EMBL/GenBank/DDBJ whole genome shotgun (WGS) entry which is preliminary data.</text>
</comment>